<gene>
    <name evidence="9" type="ORF">T265_09955</name>
</gene>
<evidence type="ECO:0000256" key="3">
    <source>
        <dbReference type="ARBA" id="ARBA00022692"/>
    </source>
</evidence>
<keyword evidence="3 8" id="KW-0812">Transmembrane</keyword>
<organism evidence="9 10">
    <name type="scientific">Opisthorchis viverrini</name>
    <name type="common">Southeast Asian liver fluke</name>
    <dbReference type="NCBI Taxonomy" id="6198"/>
    <lineage>
        <taxon>Eukaryota</taxon>
        <taxon>Metazoa</taxon>
        <taxon>Spiralia</taxon>
        <taxon>Lophotrochozoa</taxon>
        <taxon>Platyhelminthes</taxon>
        <taxon>Trematoda</taxon>
        <taxon>Digenea</taxon>
        <taxon>Opisthorchiida</taxon>
        <taxon>Opisthorchiata</taxon>
        <taxon>Opisthorchiidae</taxon>
        <taxon>Opisthorchis</taxon>
    </lineage>
</organism>
<evidence type="ECO:0000256" key="1">
    <source>
        <dbReference type="ARBA" id="ARBA00004141"/>
    </source>
</evidence>
<dbReference type="GO" id="GO:0016020">
    <property type="term" value="C:membrane"/>
    <property type="evidence" value="ECO:0007669"/>
    <property type="project" value="UniProtKB-SubCell"/>
</dbReference>
<dbReference type="Pfam" id="PF05478">
    <property type="entry name" value="Prominin"/>
    <property type="match status" value="1"/>
</dbReference>
<keyword evidence="10" id="KW-1185">Reference proteome</keyword>
<dbReference type="RefSeq" id="XP_009174450.1">
    <property type="nucleotide sequence ID" value="XM_009176186.1"/>
</dbReference>
<feature type="transmembrane region" description="Helical" evidence="8">
    <location>
        <begin position="417"/>
        <end position="442"/>
    </location>
</feature>
<evidence type="ECO:0008006" key="11">
    <source>
        <dbReference type="Google" id="ProtNLM"/>
    </source>
</evidence>
<dbReference type="GeneID" id="20324123"/>
<comment type="subcellular location">
    <subcellularLocation>
        <location evidence="1">Membrane</location>
        <topology evidence="1">Multi-pass membrane protein</topology>
    </subcellularLocation>
</comment>
<evidence type="ECO:0000256" key="7">
    <source>
        <dbReference type="SAM" id="Coils"/>
    </source>
</evidence>
<reference evidence="9 10" key="1">
    <citation type="submission" date="2013-11" db="EMBL/GenBank/DDBJ databases">
        <title>Opisthorchis viverrini - life in the bile duct.</title>
        <authorList>
            <person name="Young N.D."/>
            <person name="Nagarajan N."/>
            <person name="Lin S.J."/>
            <person name="Korhonen P.K."/>
            <person name="Jex A.R."/>
            <person name="Hall R.S."/>
            <person name="Safavi-Hemami H."/>
            <person name="Kaewkong W."/>
            <person name="Bertrand D."/>
            <person name="Gao S."/>
            <person name="Seet Q."/>
            <person name="Wongkham S."/>
            <person name="Teh B.T."/>
            <person name="Wongkham C."/>
            <person name="Intapan P.M."/>
            <person name="Maleewong W."/>
            <person name="Yang X."/>
            <person name="Hu M."/>
            <person name="Wang Z."/>
            <person name="Hofmann A."/>
            <person name="Sternberg P.W."/>
            <person name="Tan P."/>
            <person name="Wang J."/>
            <person name="Gasser R.B."/>
        </authorList>
    </citation>
    <scope>NUCLEOTIDE SEQUENCE [LARGE SCALE GENOMIC DNA]</scope>
</reference>
<accession>A0A074ZEY6</accession>
<proteinExistence type="inferred from homology"/>
<name>A0A074ZEY6_OPIVI</name>
<protein>
    <recommendedName>
        <fullName evidence="11">Prominin</fullName>
    </recommendedName>
</protein>
<feature type="transmembrane region" description="Helical" evidence="8">
    <location>
        <begin position="454"/>
        <end position="482"/>
    </location>
</feature>
<sequence length="727" mass="79913">MAGSLIASNFEKFAAIFSPSLTGGAMNLVFRPTTIPEVSGTVLTLNDITVENVIAYLKSLVLTTKQEHPVFDVLPEEVKPDEVKNSTYIIELIILGVAFVLTLGLWIGTLVIPCMFCCSKKKKDSGGNSSKGCLIAMGVITGVLVIFLALCLPLVYVSISSLVAGIDGKAKEGESSGLKNTVHVVVNETSLFLKDIPVRGRRVTTDLLVYLQTDLTRSLSKLVKDILKELLVRYNVRKLMDEATTLSSGVSRLQTLIDFVKSTKTEIVNGIKELKKKMDLLQKKLQTDMEQLCGHLQTPQRDQCNKLLEKIKAMKLDFNETHITLSDDLIQIISTFGTNLTAVLNKLTNLETKLDEQIESTISQIESSFNLTQELQPMLQLWDNLGTEVSDPVIQQLNEIEPTVDEALTTAAKFTKIGGFIILVLFTVVLIIILVFGIIAAVQAAKDSHGPKCCLCCGLILPVVFCFLIPLLVLICGVFVLLSGIITNEGCRYVGNPSGVVVTDGILNLYLKFLWPQLLSDKFVDPSISVMLDIPVPEDVLDGILMKCKSSETRDPGLLPSLGVDHFLNATAVTEQPEYKKAITDAEEVLVTKIRDFDFTSLLPNNLDEIGKPIKDLERILGSTTYEKLQDKEQLEAPIREVYKSAVDETTNILITLLEKSSSGYARNVLKCGNINAIVTSVIGATCVSDGLINRLGGFFFMMLLYLCPLLLTVLFYQIFLRQSAKS</sequence>
<feature type="transmembrane region" description="Helical" evidence="8">
    <location>
        <begin position="133"/>
        <end position="156"/>
    </location>
</feature>
<evidence type="ECO:0000256" key="5">
    <source>
        <dbReference type="ARBA" id="ARBA00023136"/>
    </source>
</evidence>
<dbReference type="CTD" id="20324123"/>
<comment type="similarity">
    <text evidence="2">Belongs to the prominin family.</text>
</comment>
<evidence type="ECO:0000256" key="2">
    <source>
        <dbReference type="ARBA" id="ARBA00006058"/>
    </source>
</evidence>
<evidence type="ECO:0000256" key="8">
    <source>
        <dbReference type="SAM" id="Phobius"/>
    </source>
</evidence>
<keyword evidence="5 8" id="KW-0472">Membrane</keyword>
<dbReference type="PANTHER" id="PTHR22730">
    <property type="entry name" value="PROMININ PROM PROTEIN"/>
    <property type="match status" value="1"/>
</dbReference>
<keyword evidence="7" id="KW-0175">Coiled coil</keyword>
<dbReference type="PANTHER" id="PTHR22730:SF1">
    <property type="entry name" value="PROMININ-LIKE PROTEIN"/>
    <property type="match status" value="1"/>
</dbReference>
<keyword evidence="6" id="KW-0325">Glycoprotein</keyword>
<evidence type="ECO:0000313" key="9">
    <source>
        <dbReference type="EMBL" id="KER21795.1"/>
    </source>
</evidence>
<dbReference type="Proteomes" id="UP000054324">
    <property type="component" value="Unassembled WGS sequence"/>
</dbReference>
<evidence type="ECO:0000256" key="6">
    <source>
        <dbReference type="ARBA" id="ARBA00023180"/>
    </source>
</evidence>
<dbReference type="KEGG" id="ovi:T265_09955"/>
<evidence type="ECO:0000256" key="4">
    <source>
        <dbReference type="ARBA" id="ARBA00022989"/>
    </source>
</evidence>
<feature type="coiled-coil region" evidence="7">
    <location>
        <begin position="264"/>
        <end position="291"/>
    </location>
</feature>
<keyword evidence="4 8" id="KW-1133">Transmembrane helix</keyword>
<dbReference type="AlphaFoldDB" id="A0A074ZEY6"/>
<feature type="transmembrane region" description="Helical" evidence="8">
    <location>
        <begin position="88"/>
        <end position="112"/>
    </location>
</feature>
<dbReference type="InterPro" id="IPR008795">
    <property type="entry name" value="Prominin"/>
</dbReference>
<dbReference type="OrthoDB" id="6271936at2759"/>
<feature type="transmembrane region" description="Helical" evidence="8">
    <location>
        <begin position="696"/>
        <end position="720"/>
    </location>
</feature>
<dbReference type="EMBL" id="KL596940">
    <property type="protein sequence ID" value="KER21795.1"/>
    <property type="molecule type" value="Genomic_DNA"/>
</dbReference>
<evidence type="ECO:0000313" key="10">
    <source>
        <dbReference type="Proteomes" id="UP000054324"/>
    </source>
</evidence>